<organism evidence="1 2">
    <name type="scientific">Paramecium sonneborni</name>
    <dbReference type="NCBI Taxonomy" id="65129"/>
    <lineage>
        <taxon>Eukaryota</taxon>
        <taxon>Sar</taxon>
        <taxon>Alveolata</taxon>
        <taxon>Ciliophora</taxon>
        <taxon>Intramacronucleata</taxon>
        <taxon>Oligohymenophorea</taxon>
        <taxon>Peniculida</taxon>
        <taxon>Parameciidae</taxon>
        <taxon>Paramecium</taxon>
    </lineage>
</organism>
<dbReference type="OrthoDB" id="310456at2759"/>
<protein>
    <submittedName>
        <fullName evidence="1">Uncharacterized protein</fullName>
    </submittedName>
</protein>
<comment type="caution">
    <text evidence="1">The sequence shown here is derived from an EMBL/GenBank/DDBJ whole genome shotgun (WGS) entry which is preliminary data.</text>
</comment>
<dbReference type="EMBL" id="CAJJDN010000002">
    <property type="protein sequence ID" value="CAD8047083.1"/>
    <property type="molecule type" value="Genomic_DNA"/>
</dbReference>
<dbReference type="Proteomes" id="UP000692954">
    <property type="component" value="Unassembled WGS sequence"/>
</dbReference>
<sequence length="170" mass="19994">MTNNTKLEDTFIESGKEDQGELSYIIQNICSKQTSIILLEPIISDETYLQKDIIAQLGSLIAEYTEFLLFEYNSRIPEDNICIIKNKNQNYQSTMREELMKSVKQKSFGIFLKFNCSINNERLNQKIKIGKNLINFLKKQLKNNLVESTGQWLNIFMNKLKDYQQYQIRT</sequence>
<gene>
    <name evidence="1" type="ORF">PSON_ATCC_30995.1.T0020214</name>
</gene>
<dbReference type="AlphaFoldDB" id="A0A8S1JX13"/>
<evidence type="ECO:0000313" key="2">
    <source>
        <dbReference type="Proteomes" id="UP000692954"/>
    </source>
</evidence>
<reference evidence="1" key="1">
    <citation type="submission" date="2021-01" db="EMBL/GenBank/DDBJ databases">
        <authorList>
            <consortium name="Genoscope - CEA"/>
            <person name="William W."/>
        </authorList>
    </citation>
    <scope>NUCLEOTIDE SEQUENCE</scope>
</reference>
<proteinExistence type="predicted"/>
<accession>A0A8S1JX13</accession>
<keyword evidence="2" id="KW-1185">Reference proteome</keyword>
<name>A0A8S1JX13_9CILI</name>
<evidence type="ECO:0000313" key="1">
    <source>
        <dbReference type="EMBL" id="CAD8047083.1"/>
    </source>
</evidence>